<dbReference type="InterPro" id="IPR055219">
    <property type="entry name" value="MinC_N_1"/>
</dbReference>
<evidence type="ECO:0000256" key="1">
    <source>
        <dbReference type="ARBA" id="ARBA00006291"/>
    </source>
</evidence>
<dbReference type="OrthoDB" id="9790810at2"/>
<dbReference type="RefSeq" id="WP_057897894.1">
    <property type="nucleotide sequence ID" value="NZ_CP080764.1"/>
</dbReference>
<gene>
    <name evidence="6 9" type="primary">minC</name>
    <name evidence="9" type="ORF">K3F53_14725</name>
    <name evidence="10" type="ORF">SAMN04489735_10125</name>
</gene>
<keyword evidence="4 6" id="KW-0131">Cell cycle</keyword>
<evidence type="ECO:0000256" key="3">
    <source>
        <dbReference type="ARBA" id="ARBA00023210"/>
    </source>
</evidence>
<dbReference type="Proteomes" id="UP000826616">
    <property type="component" value="Chromosome"/>
</dbReference>
<comment type="similarity">
    <text evidence="1 6">Belongs to the MinC family.</text>
</comment>
<comment type="function">
    <text evidence="6">Cell division inhibitor that blocks the formation of polar Z ring septums. Rapidly oscillates between the poles of the cell to destabilize FtsZ filaments that have formed before they mature into polar Z rings. Prevents FtsZ polymerization.</text>
</comment>
<dbReference type="GO" id="GO:0000902">
    <property type="term" value="P:cell morphogenesis"/>
    <property type="evidence" value="ECO:0007669"/>
    <property type="project" value="InterPro"/>
</dbReference>
<accession>A0A1G7ZRE9</accession>
<evidence type="ECO:0000256" key="2">
    <source>
        <dbReference type="ARBA" id="ARBA00022618"/>
    </source>
</evidence>
<feature type="domain" description="Septum site-determining protein MinC N-terminal" evidence="8">
    <location>
        <begin position="8"/>
        <end position="85"/>
    </location>
</feature>
<feature type="domain" description="Septum formation inhibitor MinC C-terminal" evidence="7">
    <location>
        <begin position="106"/>
        <end position="207"/>
    </location>
</feature>
<keyword evidence="12" id="KW-1185">Reference proteome</keyword>
<keyword evidence="3 6" id="KW-0717">Septation</keyword>
<evidence type="ECO:0000313" key="10">
    <source>
        <dbReference type="EMBL" id="SDH11269.1"/>
    </source>
</evidence>
<dbReference type="InterPro" id="IPR005526">
    <property type="entry name" value="Septum_form_inhib_MinC_C"/>
</dbReference>
<dbReference type="EMBL" id="CP080764">
    <property type="protein sequence ID" value="QYY42108.1"/>
    <property type="molecule type" value="Genomic_DNA"/>
</dbReference>
<dbReference type="PANTHER" id="PTHR34108:SF1">
    <property type="entry name" value="SEPTUM SITE-DETERMINING PROTEIN MINC"/>
    <property type="match status" value="1"/>
</dbReference>
<evidence type="ECO:0000313" key="12">
    <source>
        <dbReference type="Proteomes" id="UP000826616"/>
    </source>
</evidence>
<dbReference type="NCBIfam" id="TIGR01222">
    <property type="entry name" value="minC"/>
    <property type="match status" value="1"/>
</dbReference>
<evidence type="ECO:0000259" key="8">
    <source>
        <dbReference type="Pfam" id="PF22642"/>
    </source>
</evidence>
<evidence type="ECO:0000313" key="11">
    <source>
        <dbReference type="Proteomes" id="UP000198956"/>
    </source>
</evidence>
<evidence type="ECO:0000256" key="5">
    <source>
        <dbReference type="ARBA" id="ARBA00046874"/>
    </source>
</evidence>
<evidence type="ECO:0000313" key="9">
    <source>
        <dbReference type="EMBL" id="QYY42108.1"/>
    </source>
</evidence>
<dbReference type="InterPro" id="IPR013033">
    <property type="entry name" value="MinC"/>
</dbReference>
<protein>
    <recommendedName>
        <fullName evidence="6">Probable septum site-determining protein MinC</fullName>
    </recommendedName>
</protein>
<dbReference type="InterPro" id="IPR036145">
    <property type="entry name" value="MinC_C_sf"/>
</dbReference>
<dbReference type="Proteomes" id="UP000198956">
    <property type="component" value="Unassembled WGS sequence"/>
</dbReference>
<organism evidence="10 11">
    <name type="scientific">Aneurinibacillus thermoaerophilus</name>
    <dbReference type="NCBI Taxonomy" id="143495"/>
    <lineage>
        <taxon>Bacteria</taxon>
        <taxon>Bacillati</taxon>
        <taxon>Bacillota</taxon>
        <taxon>Bacilli</taxon>
        <taxon>Bacillales</taxon>
        <taxon>Paenibacillaceae</taxon>
        <taxon>Aneurinibacillus group</taxon>
        <taxon>Aneurinibacillus</taxon>
    </lineage>
</organism>
<dbReference type="GO" id="GO:1901891">
    <property type="term" value="P:regulation of cell septum assembly"/>
    <property type="evidence" value="ECO:0007669"/>
    <property type="project" value="InterPro"/>
</dbReference>
<dbReference type="InterPro" id="IPR016098">
    <property type="entry name" value="CAP/MinC_C"/>
</dbReference>
<dbReference type="GeneID" id="97142633"/>
<dbReference type="Pfam" id="PF03775">
    <property type="entry name" value="MinC_C"/>
    <property type="match status" value="1"/>
</dbReference>
<name>A0A1G7ZRE9_ANETH</name>
<dbReference type="HAMAP" id="MF_00267">
    <property type="entry name" value="MinC"/>
    <property type="match status" value="1"/>
</dbReference>
<reference evidence="10 11" key="1">
    <citation type="submission" date="2016-10" db="EMBL/GenBank/DDBJ databases">
        <authorList>
            <person name="de Groot N.N."/>
        </authorList>
    </citation>
    <scope>NUCLEOTIDE SEQUENCE [LARGE SCALE GENOMIC DNA]</scope>
    <source>
        <strain evidence="10 11">L 420-91</strain>
    </source>
</reference>
<evidence type="ECO:0000256" key="4">
    <source>
        <dbReference type="ARBA" id="ARBA00023306"/>
    </source>
</evidence>
<dbReference type="SUPFAM" id="SSF63848">
    <property type="entry name" value="Cell-division inhibitor MinC, C-terminal domain"/>
    <property type="match status" value="1"/>
</dbReference>
<dbReference type="Pfam" id="PF22642">
    <property type="entry name" value="MinC_N_1"/>
    <property type="match status" value="1"/>
</dbReference>
<dbReference type="Gene3D" id="2.160.20.70">
    <property type="match status" value="1"/>
</dbReference>
<comment type="subunit">
    <text evidence="5 6">Interacts with MinD and FtsZ.</text>
</comment>
<proteinExistence type="inferred from homology"/>
<sequence>MTKIKQKVMIKGTKEGLVFHMDDTCSFDSLLQELREKVENSHQRILTGPTVGITVKLGMRYVSEEQEQQIRDILRMRGNLVVKAIESDVITKEEALRDKLASQVRIYTRTVRSGQVIRHEGDLLLIGDVNPGALVMCTGNIFVLGSLRGTAHAGCNGNKESVIAAFEMFPAQIRIAGIVNRNSDGREPEELTWMEFAYVAEERLVIEKMNQLHKIRPELGRFVI</sequence>
<dbReference type="EMBL" id="FNDE01000012">
    <property type="protein sequence ID" value="SDH11269.1"/>
    <property type="molecule type" value="Genomic_DNA"/>
</dbReference>
<evidence type="ECO:0000259" key="7">
    <source>
        <dbReference type="Pfam" id="PF03775"/>
    </source>
</evidence>
<dbReference type="Gene3D" id="3.30.160.540">
    <property type="match status" value="1"/>
</dbReference>
<dbReference type="GO" id="GO:0000917">
    <property type="term" value="P:division septum assembly"/>
    <property type="evidence" value="ECO:0007669"/>
    <property type="project" value="UniProtKB-KW"/>
</dbReference>
<evidence type="ECO:0000256" key="6">
    <source>
        <dbReference type="HAMAP-Rule" id="MF_00267"/>
    </source>
</evidence>
<dbReference type="AlphaFoldDB" id="A0A1G7ZRE9"/>
<dbReference type="PANTHER" id="PTHR34108">
    <property type="entry name" value="SEPTUM SITE-DETERMINING PROTEIN MINC"/>
    <property type="match status" value="1"/>
</dbReference>
<keyword evidence="2 6" id="KW-0132">Cell division</keyword>
<reference evidence="9 12" key="2">
    <citation type="submission" date="2021-08" db="EMBL/GenBank/DDBJ databases">
        <title>Complete genome sequence of the strain Aneurinibacillus thermoaerophilus CCM 8960.</title>
        <authorList>
            <person name="Musilova J."/>
            <person name="Kourilova X."/>
            <person name="Pernicova I."/>
            <person name="Bezdicek M."/>
            <person name="Lengerova M."/>
            <person name="Obruca S."/>
            <person name="Sedlar K."/>
        </authorList>
    </citation>
    <scope>NUCLEOTIDE SEQUENCE [LARGE SCALE GENOMIC DNA]</scope>
    <source>
        <strain evidence="9 12">CCM 8960</strain>
    </source>
</reference>